<keyword evidence="1" id="KW-1133">Transmembrane helix</keyword>
<dbReference type="PANTHER" id="PTHR42736:SF1">
    <property type="entry name" value="PROTEIN-GLUTAMINE GAMMA-GLUTAMYLTRANSFERASE"/>
    <property type="match status" value="1"/>
</dbReference>
<dbReference type="PANTHER" id="PTHR42736">
    <property type="entry name" value="PROTEIN-GLUTAMINE GAMMA-GLUTAMYLTRANSFERASE"/>
    <property type="match status" value="1"/>
</dbReference>
<dbReference type="STRING" id="267212.GCA_001063965_00383"/>
<reference evidence="3 4" key="1">
    <citation type="submission" date="2011-02" db="EMBL/GenBank/DDBJ databases">
        <authorList>
            <person name="Muzny D."/>
            <person name="Qin X."/>
            <person name="Deng J."/>
            <person name="Jiang H."/>
            <person name="Liu Y."/>
            <person name="Qu J."/>
            <person name="Song X.-Z."/>
            <person name="Zhang L."/>
            <person name="Thornton R."/>
            <person name="Coyle M."/>
            <person name="Francisco L."/>
            <person name="Jackson L."/>
            <person name="Javaid M."/>
            <person name="Korchina V."/>
            <person name="Kovar C."/>
            <person name="Mata R."/>
            <person name="Mathew T."/>
            <person name="Ngo R."/>
            <person name="Nguyen L."/>
            <person name="Nguyen N."/>
            <person name="Okwuonu G."/>
            <person name="Ongeri F."/>
            <person name="Pham C."/>
            <person name="Simmons D."/>
            <person name="Wilczek-Boney K."/>
            <person name="Hale W."/>
            <person name="Jakkamsetti A."/>
            <person name="Pham P."/>
            <person name="Ruth R."/>
            <person name="San Lucas F."/>
            <person name="Warren J."/>
            <person name="Zhang J."/>
            <person name="Zhao Z."/>
            <person name="Zhou C."/>
            <person name="Zhu D."/>
            <person name="Lee S."/>
            <person name="Bess C."/>
            <person name="Blankenburg K."/>
            <person name="Forbes L."/>
            <person name="Fu Q."/>
            <person name="Gubbala S."/>
            <person name="Hirani K."/>
            <person name="Jayaseelan J.C."/>
            <person name="Lara F."/>
            <person name="Munidasa M."/>
            <person name="Palculict T."/>
            <person name="Patil S."/>
            <person name="Pu L.-L."/>
            <person name="Saada N."/>
            <person name="Tang L."/>
            <person name="Weissenberger G."/>
            <person name="Zhu Y."/>
            <person name="Hemphill L."/>
            <person name="Shang Y."/>
            <person name="Youmans B."/>
            <person name="Ayvaz T."/>
            <person name="Ross M."/>
            <person name="Santibanez J."/>
            <person name="Aqrawi P."/>
            <person name="Gross S."/>
            <person name="Joshi V."/>
            <person name="Fowler G."/>
            <person name="Nazareth L."/>
            <person name="Reid J."/>
            <person name="Worley K."/>
            <person name="Petrosino J."/>
            <person name="Highlander S."/>
            <person name="Gibbs R."/>
        </authorList>
    </citation>
    <scope>NUCLEOTIDE SEQUENCE [LARGE SCALE GENOMIC DNA]</scope>
    <source>
        <strain evidence="3 4">ATCC BAA-1200</strain>
    </source>
</reference>
<dbReference type="Pfam" id="PF11992">
    <property type="entry name" value="TgpA_N"/>
    <property type="match status" value="1"/>
</dbReference>
<proteinExistence type="predicted"/>
<dbReference type="Gene3D" id="3.10.620.30">
    <property type="match status" value="1"/>
</dbReference>
<feature type="domain" description="Transglutaminase-like" evidence="2">
    <location>
        <begin position="404"/>
        <end position="476"/>
    </location>
</feature>
<evidence type="ECO:0000256" key="1">
    <source>
        <dbReference type="SAM" id="Phobius"/>
    </source>
</evidence>
<feature type="transmembrane region" description="Helical" evidence="1">
    <location>
        <begin position="85"/>
        <end position="101"/>
    </location>
</feature>
<feature type="transmembrane region" description="Helical" evidence="1">
    <location>
        <begin position="20"/>
        <end position="50"/>
    </location>
</feature>
<organism evidence="3 4">
    <name type="scientific">Neisseria bacilliformis ATCC BAA-1200</name>
    <dbReference type="NCBI Taxonomy" id="888742"/>
    <lineage>
        <taxon>Bacteria</taxon>
        <taxon>Pseudomonadati</taxon>
        <taxon>Pseudomonadota</taxon>
        <taxon>Betaproteobacteria</taxon>
        <taxon>Neisseriales</taxon>
        <taxon>Neisseriaceae</taxon>
        <taxon>Neisseria</taxon>
    </lineage>
</organism>
<gene>
    <name evidence="3" type="ORF">HMPREF9123_0001</name>
</gene>
<dbReference type="AlphaFoldDB" id="F2B8E8"/>
<feature type="transmembrane region" description="Helical" evidence="1">
    <location>
        <begin position="62"/>
        <end position="79"/>
    </location>
</feature>
<keyword evidence="4" id="KW-1185">Reference proteome</keyword>
<feature type="transmembrane region" description="Helical" evidence="1">
    <location>
        <begin position="166"/>
        <end position="183"/>
    </location>
</feature>
<accession>F2B8E8</accession>
<dbReference type="Proteomes" id="UP000004105">
    <property type="component" value="Unassembled WGS sequence"/>
</dbReference>
<sequence>MLILNPEFLKETPPKKAVSAVLLALLWSSLPLLAQLPLGVGAVFLGLLTLRFFLLQAGVNKLPAVVLLALAVGGGLLVWSQLGTVIGRDGGISFLLLMVLLKSFEGSGMRDWQVLLLAMLFLIGSAVLFGQGLTTGLWLLAALLAVGVCFALLCGADAKNALRQGLLAFGLTLPLAAVLFVVMPRRSEPLWAIPQQKEAQAKTGLSDTMQPGSIGNLVQSNELVANVTFSGSLNPRQDQLYWRAIVMADFDGSAWHAMPDFDEVSDPQVSDGRKLSYQMILRDQNGVIPVLDYPVGRVGAGMKVQLGDVVRVRSREGLRRIQLQSRANDRLPQKLKNFEKQIYLRLPPSGNIRTRQLAQLLAQQSGSAREFAKKVLNHYRSQHFSYTLQPPLYGSGGDSIDNFMFNGRQGFCEHYAQSFVVMMRAAGVPARVVTGYLGADYQESGDFWQIRSKNAHAWAEIWLENEQAWLRVDPTAAVSAQRLSGGLDNALPEQEREMIVGSGSGAKIWNKWLESGQFYWQQWVVNYDESSQNNLFGKLGLGRFGPATALFAVLIGTAAALIPVVWWWKRGRRKEQEPLTEGFLLLKTAFVGEEDETFPAVTASELLQWMEQNQTADDTVAQLLRQYEDWQFAYSRPPSPAEQRAWLAKVRKAVKPYLAK</sequence>
<dbReference type="InterPro" id="IPR002931">
    <property type="entry name" value="Transglutaminase-like"/>
</dbReference>
<dbReference type="EMBL" id="AFAY01000001">
    <property type="protein sequence ID" value="EGF12288.1"/>
    <property type="molecule type" value="Genomic_DNA"/>
</dbReference>
<comment type="caution">
    <text evidence="3">The sequence shown here is derived from an EMBL/GenBank/DDBJ whole genome shotgun (WGS) entry which is preliminary data.</text>
</comment>
<keyword evidence="1" id="KW-0812">Transmembrane</keyword>
<dbReference type="InterPro" id="IPR021878">
    <property type="entry name" value="TgpA_N"/>
</dbReference>
<dbReference type="OrthoDB" id="9804872at2"/>
<dbReference type="Pfam" id="PF01841">
    <property type="entry name" value="Transglut_core"/>
    <property type="match status" value="1"/>
</dbReference>
<dbReference type="SMART" id="SM00460">
    <property type="entry name" value="TGc"/>
    <property type="match status" value="1"/>
</dbReference>
<dbReference type="RefSeq" id="WP_007341016.1">
    <property type="nucleotide sequence ID" value="NZ_GL878494.1"/>
</dbReference>
<protein>
    <recommendedName>
        <fullName evidence="2">Transglutaminase-like domain-containing protein</fullName>
    </recommendedName>
</protein>
<dbReference type="InterPro" id="IPR052901">
    <property type="entry name" value="Bact_TGase-like"/>
</dbReference>
<dbReference type="SUPFAM" id="SSF54001">
    <property type="entry name" value="Cysteine proteinases"/>
    <property type="match status" value="1"/>
</dbReference>
<feature type="transmembrane region" description="Helical" evidence="1">
    <location>
        <begin position="136"/>
        <end position="154"/>
    </location>
</feature>
<keyword evidence="1" id="KW-0472">Membrane</keyword>
<feature type="transmembrane region" description="Helical" evidence="1">
    <location>
        <begin position="113"/>
        <end position="130"/>
    </location>
</feature>
<dbReference type="HOGENOM" id="CLU_012397_1_0_4"/>
<feature type="transmembrane region" description="Helical" evidence="1">
    <location>
        <begin position="549"/>
        <end position="568"/>
    </location>
</feature>
<evidence type="ECO:0000313" key="4">
    <source>
        <dbReference type="Proteomes" id="UP000004105"/>
    </source>
</evidence>
<evidence type="ECO:0000259" key="2">
    <source>
        <dbReference type="SMART" id="SM00460"/>
    </source>
</evidence>
<dbReference type="InterPro" id="IPR038765">
    <property type="entry name" value="Papain-like_cys_pep_sf"/>
</dbReference>
<evidence type="ECO:0000313" key="3">
    <source>
        <dbReference type="EMBL" id="EGF12288.1"/>
    </source>
</evidence>
<name>F2B8E8_9NEIS</name>